<evidence type="ECO:0000256" key="3">
    <source>
        <dbReference type="ARBA" id="ARBA00022741"/>
    </source>
</evidence>
<keyword evidence="5 6" id="KW-0067">ATP-binding</keyword>
<dbReference type="GO" id="GO:0005524">
    <property type="term" value="F:ATP binding"/>
    <property type="evidence" value="ECO:0007669"/>
    <property type="project" value="UniProtKB-UniRule"/>
</dbReference>
<evidence type="ECO:0000256" key="4">
    <source>
        <dbReference type="ARBA" id="ARBA00022777"/>
    </source>
</evidence>
<evidence type="ECO:0000256" key="6">
    <source>
        <dbReference type="PROSITE-ProRule" id="PRU10141"/>
    </source>
</evidence>
<dbReference type="AlphaFoldDB" id="A0A9N9HNM8"/>
<dbReference type="Gene3D" id="1.10.510.10">
    <property type="entry name" value="Transferase(Phosphotransferase) domain 1"/>
    <property type="match status" value="1"/>
</dbReference>
<evidence type="ECO:0000313" key="9">
    <source>
        <dbReference type="Proteomes" id="UP000789375"/>
    </source>
</evidence>
<dbReference type="GO" id="GO:0004709">
    <property type="term" value="F:MAP kinase kinase kinase activity"/>
    <property type="evidence" value="ECO:0007669"/>
    <property type="project" value="TreeGrafter"/>
</dbReference>
<sequence>WLDNSIANEHIKFYDKSNFKNKQFIGRGSYGTVYRINWKNKHFFALKTFNNDQEATKEVVKELKLHRKVNNHKNIIQLYGVTMLEPRLSIGIVCGKRENIVDGTPIFYSNLYEACWNNEPNERPNIQEVVSTLEGIISPKLTGTIMNNINDNEIDGSESNCK</sequence>
<dbReference type="PANTHER" id="PTHR46716">
    <property type="entry name" value="MITOGEN-ACTIVATED PROTEIN KINASE KINASE KINASE 7"/>
    <property type="match status" value="1"/>
</dbReference>
<accession>A0A9N9HNM8</accession>
<proteinExistence type="predicted"/>
<keyword evidence="1" id="KW-0723">Serine/threonine-protein kinase</keyword>
<organism evidence="8 9">
    <name type="scientific">Funneliformis mosseae</name>
    <name type="common">Endomycorrhizal fungus</name>
    <name type="synonym">Glomus mosseae</name>
    <dbReference type="NCBI Taxonomy" id="27381"/>
    <lineage>
        <taxon>Eukaryota</taxon>
        <taxon>Fungi</taxon>
        <taxon>Fungi incertae sedis</taxon>
        <taxon>Mucoromycota</taxon>
        <taxon>Glomeromycotina</taxon>
        <taxon>Glomeromycetes</taxon>
        <taxon>Glomerales</taxon>
        <taxon>Glomeraceae</taxon>
        <taxon>Funneliformis</taxon>
    </lineage>
</organism>
<name>A0A9N9HNM8_FUNMO</name>
<dbReference type="PANTHER" id="PTHR46716:SF1">
    <property type="entry name" value="MITOGEN-ACTIVATED PROTEIN KINASE KINASE KINASE 7"/>
    <property type="match status" value="1"/>
</dbReference>
<dbReference type="InterPro" id="IPR000719">
    <property type="entry name" value="Prot_kinase_dom"/>
</dbReference>
<dbReference type="InterPro" id="IPR011009">
    <property type="entry name" value="Kinase-like_dom_sf"/>
</dbReference>
<dbReference type="PROSITE" id="PS50011">
    <property type="entry name" value="PROTEIN_KINASE_DOM"/>
    <property type="match status" value="1"/>
</dbReference>
<keyword evidence="2" id="KW-0808">Transferase</keyword>
<gene>
    <name evidence="8" type="ORF">FMOSSE_LOCUS13697</name>
</gene>
<feature type="domain" description="Protein kinase" evidence="7">
    <location>
        <begin position="19"/>
        <end position="162"/>
    </location>
</feature>
<dbReference type="InterPro" id="IPR017441">
    <property type="entry name" value="Protein_kinase_ATP_BS"/>
</dbReference>
<feature type="non-terminal residue" evidence="8">
    <location>
        <position position="162"/>
    </location>
</feature>
<keyword evidence="9" id="KW-1185">Reference proteome</keyword>
<comment type="caution">
    <text evidence="8">The sequence shown here is derived from an EMBL/GenBank/DDBJ whole genome shotgun (WGS) entry which is preliminary data.</text>
</comment>
<dbReference type="GO" id="GO:0006955">
    <property type="term" value="P:immune response"/>
    <property type="evidence" value="ECO:0007669"/>
    <property type="project" value="TreeGrafter"/>
</dbReference>
<dbReference type="PROSITE" id="PS00107">
    <property type="entry name" value="PROTEIN_KINASE_ATP"/>
    <property type="match status" value="1"/>
</dbReference>
<protein>
    <submittedName>
        <fullName evidence="8">2157_t:CDS:1</fullName>
    </submittedName>
</protein>
<feature type="non-terminal residue" evidence="8">
    <location>
        <position position="1"/>
    </location>
</feature>
<evidence type="ECO:0000313" key="8">
    <source>
        <dbReference type="EMBL" id="CAG8698306.1"/>
    </source>
</evidence>
<keyword evidence="4" id="KW-0418">Kinase</keyword>
<evidence type="ECO:0000256" key="2">
    <source>
        <dbReference type="ARBA" id="ARBA00022679"/>
    </source>
</evidence>
<evidence type="ECO:0000259" key="7">
    <source>
        <dbReference type="PROSITE" id="PS50011"/>
    </source>
</evidence>
<evidence type="ECO:0000256" key="5">
    <source>
        <dbReference type="ARBA" id="ARBA00022840"/>
    </source>
</evidence>
<dbReference type="Proteomes" id="UP000789375">
    <property type="component" value="Unassembled WGS sequence"/>
</dbReference>
<dbReference type="EMBL" id="CAJVPP010008612">
    <property type="protein sequence ID" value="CAG8698306.1"/>
    <property type="molecule type" value="Genomic_DNA"/>
</dbReference>
<dbReference type="Pfam" id="PF00069">
    <property type="entry name" value="Pkinase"/>
    <property type="match status" value="1"/>
</dbReference>
<evidence type="ECO:0000256" key="1">
    <source>
        <dbReference type="ARBA" id="ARBA00022527"/>
    </source>
</evidence>
<keyword evidence="3 6" id="KW-0547">Nucleotide-binding</keyword>
<dbReference type="SUPFAM" id="SSF56112">
    <property type="entry name" value="Protein kinase-like (PK-like)"/>
    <property type="match status" value="1"/>
</dbReference>
<dbReference type="Gene3D" id="3.30.200.20">
    <property type="entry name" value="Phosphorylase Kinase, domain 1"/>
    <property type="match status" value="1"/>
</dbReference>
<feature type="binding site" evidence="6">
    <location>
        <position position="47"/>
    </location>
    <ligand>
        <name>ATP</name>
        <dbReference type="ChEBI" id="CHEBI:30616"/>
    </ligand>
</feature>
<reference evidence="8" key="1">
    <citation type="submission" date="2021-06" db="EMBL/GenBank/DDBJ databases">
        <authorList>
            <person name="Kallberg Y."/>
            <person name="Tangrot J."/>
            <person name="Rosling A."/>
        </authorList>
    </citation>
    <scope>NUCLEOTIDE SEQUENCE</scope>
    <source>
        <strain evidence="8">87-6 pot B 2015</strain>
    </source>
</reference>
<dbReference type="GO" id="GO:0007254">
    <property type="term" value="P:JNK cascade"/>
    <property type="evidence" value="ECO:0007669"/>
    <property type="project" value="TreeGrafter"/>
</dbReference>